<keyword evidence="2" id="KW-1133">Transmembrane helix</keyword>
<feature type="region of interest" description="Disordered" evidence="1">
    <location>
        <begin position="96"/>
        <end position="158"/>
    </location>
</feature>
<sequence length="158" mass="16122">VVAVFVVAPSLLLGALCLATPAGAQVTTVETVPPEVDEDGHTAGDRVNQIVVTLRVVAGLMLVASGVYWWQTRPDRVVRAAVARGELERATARVEADAAAALATEDTGSPEPVPEGVEPEPESERVSAESVPIRSRSSADVLTDAVTATGNGSGGPGS</sequence>
<evidence type="ECO:0000313" key="3">
    <source>
        <dbReference type="EMBL" id="SUZ78690.1"/>
    </source>
</evidence>
<organism evidence="3">
    <name type="scientific">marine metagenome</name>
    <dbReference type="NCBI Taxonomy" id="408172"/>
    <lineage>
        <taxon>unclassified sequences</taxon>
        <taxon>metagenomes</taxon>
        <taxon>ecological metagenomes</taxon>
    </lineage>
</organism>
<keyword evidence="2" id="KW-0472">Membrane</keyword>
<proteinExistence type="predicted"/>
<feature type="compositionally biased region" description="Low complexity" evidence="1">
    <location>
        <begin position="97"/>
        <end position="116"/>
    </location>
</feature>
<feature type="non-terminal residue" evidence="3">
    <location>
        <position position="1"/>
    </location>
</feature>
<gene>
    <name evidence="3" type="ORF">METZ01_LOCUS31544</name>
</gene>
<dbReference type="EMBL" id="UINC01001362">
    <property type="protein sequence ID" value="SUZ78690.1"/>
    <property type="molecule type" value="Genomic_DNA"/>
</dbReference>
<protein>
    <submittedName>
        <fullName evidence="3">Uncharacterized protein</fullName>
    </submittedName>
</protein>
<name>A0A381QIA2_9ZZZZ</name>
<evidence type="ECO:0000256" key="1">
    <source>
        <dbReference type="SAM" id="MobiDB-lite"/>
    </source>
</evidence>
<accession>A0A381QIA2</accession>
<keyword evidence="2" id="KW-0812">Transmembrane</keyword>
<feature type="transmembrane region" description="Helical" evidence="2">
    <location>
        <begin position="48"/>
        <end position="70"/>
    </location>
</feature>
<evidence type="ECO:0000256" key="2">
    <source>
        <dbReference type="SAM" id="Phobius"/>
    </source>
</evidence>
<dbReference type="AlphaFoldDB" id="A0A381QIA2"/>
<reference evidence="3" key="1">
    <citation type="submission" date="2018-05" db="EMBL/GenBank/DDBJ databases">
        <authorList>
            <person name="Lanie J.A."/>
            <person name="Ng W.-L."/>
            <person name="Kazmierczak K.M."/>
            <person name="Andrzejewski T.M."/>
            <person name="Davidsen T.M."/>
            <person name="Wayne K.J."/>
            <person name="Tettelin H."/>
            <person name="Glass J.I."/>
            <person name="Rusch D."/>
            <person name="Podicherti R."/>
            <person name="Tsui H.-C.T."/>
            <person name="Winkler M.E."/>
        </authorList>
    </citation>
    <scope>NUCLEOTIDE SEQUENCE</scope>
</reference>
<feature type="compositionally biased region" description="Polar residues" evidence="1">
    <location>
        <begin position="135"/>
        <end position="150"/>
    </location>
</feature>